<feature type="region of interest" description="Disordered" evidence="1">
    <location>
        <begin position="1"/>
        <end position="25"/>
    </location>
</feature>
<evidence type="ECO:0000313" key="4">
    <source>
        <dbReference type="Proteomes" id="UP000019146"/>
    </source>
</evidence>
<dbReference type="RefSeq" id="WP_035988410.1">
    <property type="nucleotide sequence ID" value="NZ_CP012747.1"/>
</dbReference>
<feature type="compositionally biased region" description="Basic and acidic residues" evidence="1">
    <location>
        <begin position="1"/>
        <end position="10"/>
    </location>
</feature>
<evidence type="ECO:0000313" key="3">
    <source>
        <dbReference type="EMBL" id="ALL66868.1"/>
    </source>
</evidence>
<protein>
    <recommendedName>
        <fullName evidence="2">IraD/Gp25-like domain-containing protein</fullName>
    </recommendedName>
</protein>
<organism evidence="3 4">
    <name type="scientific">Paraburkholderia caribensis MBA4</name>
    <dbReference type="NCBI Taxonomy" id="1323664"/>
    <lineage>
        <taxon>Bacteria</taxon>
        <taxon>Pseudomonadati</taxon>
        <taxon>Pseudomonadota</taxon>
        <taxon>Betaproteobacteria</taxon>
        <taxon>Burkholderiales</taxon>
        <taxon>Burkholderiaceae</taxon>
        <taxon>Paraburkholderia</taxon>
    </lineage>
</organism>
<dbReference type="EMBL" id="CP012747">
    <property type="protein sequence ID" value="ALL66868.1"/>
    <property type="molecule type" value="Genomic_DNA"/>
</dbReference>
<reference evidence="3 4" key="1">
    <citation type="journal article" date="2014" name="Genome Announc.">
        <title>Draft Genome Sequence of the Haloacid-Degrading Burkholderia caribensis Strain MBA4.</title>
        <authorList>
            <person name="Pan Y."/>
            <person name="Kong K.F."/>
            <person name="Tsang J.S."/>
        </authorList>
    </citation>
    <scope>NUCLEOTIDE SEQUENCE [LARGE SCALE GENOMIC DNA]</scope>
    <source>
        <strain evidence="3 4">MBA4</strain>
    </source>
</reference>
<dbReference type="PANTHER" id="PTHR38595">
    <property type="entry name" value="CYTOPLASMIC PROTEIN-RELATED"/>
    <property type="match status" value="1"/>
</dbReference>
<dbReference type="InterPro" id="IPR053176">
    <property type="entry name" value="T6SS_TssE1-like"/>
</dbReference>
<dbReference type="InterPro" id="IPR017737">
    <property type="entry name" value="TssE1-like"/>
</dbReference>
<dbReference type="KEGG" id="bcai:K788_0003099"/>
<sequence length="170" mass="19317">MAELSSRDRLQPSLLDRLTDHEPEVKQEARERRVLSIRALRQSVQRDLAWLLNANGLSSVQDVSGYPYVSTSVLNYGFPDIAGKTASGVDPVKLEKHVRDAIWAFEPRILRETVRVTAIQVEETTAQHNTVSFLIEGDLWAQPYPERLYFRTELDLEAGEIRVIDQSGAR</sequence>
<accession>A0A0P0REC6</accession>
<gene>
    <name evidence="3" type="ORF">K788_0003099</name>
</gene>
<dbReference type="NCBIfam" id="TIGR03357">
    <property type="entry name" value="VI_zyme"/>
    <property type="match status" value="1"/>
</dbReference>
<name>A0A0P0REC6_9BURK</name>
<dbReference type="SUPFAM" id="SSF160719">
    <property type="entry name" value="gpW/gp25-like"/>
    <property type="match status" value="1"/>
</dbReference>
<dbReference type="PANTHER" id="PTHR38595:SF1">
    <property type="entry name" value="TYPE VI SECRETION SYSTEM COMPONENT TSSE1"/>
    <property type="match status" value="1"/>
</dbReference>
<dbReference type="Proteomes" id="UP000019146">
    <property type="component" value="Chromosome 2"/>
</dbReference>
<dbReference type="GeneID" id="69970781"/>
<dbReference type="Pfam" id="PF04965">
    <property type="entry name" value="GPW_gp25"/>
    <property type="match status" value="1"/>
</dbReference>
<feature type="domain" description="IraD/Gp25-like" evidence="2">
    <location>
        <begin position="39"/>
        <end position="143"/>
    </location>
</feature>
<dbReference type="AlphaFoldDB" id="A0A0P0REC6"/>
<evidence type="ECO:0000256" key="1">
    <source>
        <dbReference type="SAM" id="MobiDB-lite"/>
    </source>
</evidence>
<dbReference type="InterPro" id="IPR007048">
    <property type="entry name" value="IraD/Gp25-like"/>
</dbReference>
<proteinExistence type="predicted"/>
<evidence type="ECO:0000259" key="2">
    <source>
        <dbReference type="Pfam" id="PF04965"/>
    </source>
</evidence>